<protein>
    <submittedName>
        <fullName evidence="2">DUF2829 domain-containing protein</fullName>
    </submittedName>
</protein>
<keyword evidence="3" id="KW-1185">Reference proteome</keyword>
<feature type="domain" description="Thoeris anti-defense 2-like" evidence="1">
    <location>
        <begin position="66"/>
        <end position="160"/>
    </location>
</feature>
<gene>
    <name evidence="2" type="ORF">RXV79_16300</name>
</gene>
<evidence type="ECO:0000259" key="1">
    <source>
        <dbReference type="Pfam" id="PF11195"/>
    </source>
</evidence>
<proteinExistence type="predicted"/>
<sequence>MTHKYIGTKEIVAWPQTRDVKHPADTQAMVQDGYAVKYPDGYISWSPKEVFEQAYRRCEGDGQALTFGDAIHFLKLGHRVARAGWNGKGMFVYMVRGSRAWNEHTPSPSFVGGVNQDHFDRGDTGTVTRMPNINMHAADGSTVTGWLASQTDMLADDWMVLPQVAAQPAFDPSVPLSGFQKYKGLNPNVADLMSAATRDAKAAVPVEYRNRVVFTSEECPGGMEATVRWKYTPPGTEQSAEDRGR</sequence>
<dbReference type="RefSeq" id="WP_316698947.1">
    <property type="nucleotide sequence ID" value="NZ_CP136336.1"/>
</dbReference>
<name>A0ABZ0CNB7_9BURK</name>
<evidence type="ECO:0000313" key="3">
    <source>
        <dbReference type="Proteomes" id="UP001303946"/>
    </source>
</evidence>
<dbReference type="Proteomes" id="UP001303946">
    <property type="component" value="Chromosome"/>
</dbReference>
<organism evidence="2 3">
    <name type="scientific">Piscinibacter gummiphilus</name>
    <dbReference type="NCBI Taxonomy" id="946333"/>
    <lineage>
        <taxon>Bacteria</taxon>
        <taxon>Pseudomonadati</taxon>
        <taxon>Pseudomonadota</taxon>
        <taxon>Betaproteobacteria</taxon>
        <taxon>Burkholderiales</taxon>
        <taxon>Sphaerotilaceae</taxon>
        <taxon>Piscinibacter</taxon>
    </lineage>
</organism>
<reference evidence="2 3" key="1">
    <citation type="submission" date="2023-10" db="EMBL/GenBank/DDBJ databases">
        <title>Bacteria for the degradation of biodegradable plastic PBAT(Polybutylene adipate terephthalate).</title>
        <authorList>
            <person name="Weon H.-Y."/>
            <person name="Yeon J."/>
        </authorList>
    </citation>
    <scope>NUCLEOTIDE SEQUENCE [LARGE SCALE GENOMIC DNA]</scope>
    <source>
        <strain evidence="2 3">SBD 7-3</strain>
    </source>
</reference>
<accession>A0ABZ0CNB7</accession>
<evidence type="ECO:0000313" key="2">
    <source>
        <dbReference type="EMBL" id="WOB06484.1"/>
    </source>
</evidence>
<dbReference type="Pfam" id="PF11195">
    <property type="entry name" value="Tad2-like"/>
    <property type="match status" value="1"/>
</dbReference>
<dbReference type="InterPro" id="IPR021361">
    <property type="entry name" value="Tad2-like_dom"/>
</dbReference>
<dbReference type="EMBL" id="CP136336">
    <property type="protein sequence ID" value="WOB06484.1"/>
    <property type="molecule type" value="Genomic_DNA"/>
</dbReference>